<evidence type="ECO:0000313" key="2">
    <source>
        <dbReference type="Proteomes" id="UP001056907"/>
    </source>
</evidence>
<protein>
    <submittedName>
        <fullName evidence="1">Type III secretion protein</fullName>
    </submittedName>
</protein>
<reference evidence="1" key="2">
    <citation type="submission" date="2024-04" db="EMBL/GenBank/DDBJ databases">
        <authorList>
            <person name="Diaz M."/>
            <person name="Bach T."/>
            <person name="Gonzalez Anta G."/>
            <person name="Agaras B."/>
            <person name="Wibberg D."/>
            <person name="Noguera F."/>
            <person name="Canciani W."/>
            <person name="Ybarra T."/>
            <person name="Nunez M.L."/>
            <person name="Valverde C."/>
        </authorList>
    </citation>
    <scope>NUCLEOTIDE SEQUENCE</scope>
    <source>
        <strain evidence="1">1008</strain>
    </source>
</reference>
<accession>A0ABD7TJP2</accession>
<dbReference type="Proteomes" id="UP001056907">
    <property type="component" value="Chromosome"/>
</dbReference>
<gene>
    <name evidence="1" type="ORF">KUA23_03835</name>
</gene>
<organism evidence="1 2">
    <name type="scientific">Pseudomonas pergaminensis</name>
    <dbReference type="NCBI Taxonomy" id="2853159"/>
    <lineage>
        <taxon>Bacteria</taxon>
        <taxon>Pseudomonadati</taxon>
        <taxon>Pseudomonadota</taxon>
        <taxon>Gammaproteobacteria</taxon>
        <taxon>Pseudomonadales</taxon>
        <taxon>Pseudomonadaceae</taxon>
        <taxon>Pseudomonas</taxon>
    </lineage>
</organism>
<dbReference type="RefSeq" id="WP_252993472.1">
    <property type="nucleotide sequence ID" value="NZ_CP078013.2"/>
</dbReference>
<evidence type="ECO:0000313" key="1">
    <source>
        <dbReference type="EMBL" id="USW01877.1"/>
    </source>
</evidence>
<name>A0ABD7TJP2_9PSED</name>
<sequence>MNEALAWAQWWFSPWSQAHEEWDELSQCLGLDDLWRAQHSRASVALNIAPCLPLPPQGAVLQLALASAEQLQQMLALLGHICHRPVDGAVSDAQHLWCLRLSKAITLEALLPGDADPLHLLQAWVEPAVWQRLRLRFPPQRVRRLEYQQLALEDTRGRLDTLWKALVWRVISPNDEDFPSS</sequence>
<dbReference type="EMBL" id="CP078013">
    <property type="protein sequence ID" value="USW01877.1"/>
    <property type="molecule type" value="Genomic_DNA"/>
</dbReference>
<dbReference type="KEGG" id="ppeg:KUA23_03835"/>
<dbReference type="AlphaFoldDB" id="A0ABD7TJP2"/>
<proteinExistence type="predicted"/>
<reference evidence="1" key="1">
    <citation type="journal article" date="2022" name="Front. Plant Sci.">
        <title>Agronomic efficiency and genome mining analysis of the wheat-biostimulant rhizospheric bacterium Pseudomonas pergaminensis sp. nov. strain 1008T.</title>
        <authorList>
            <person name="Diaz M."/>
            <person name="Bach T."/>
            <person name="Gonzalez Anta G."/>
            <person name="Agaras B."/>
            <person name="Wibberg D."/>
            <person name="Noguera F."/>
            <person name="Canciani W."/>
            <person name="Valverde C."/>
        </authorList>
    </citation>
    <scope>NUCLEOTIDE SEQUENCE</scope>
    <source>
        <strain evidence="1">1008</strain>
    </source>
</reference>